<name>A0ABS3JCM5_9BACT</name>
<dbReference type="InterPro" id="IPR025345">
    <property type="entry name" value="DUF4249"/>
</dbReference>
<gene>
    <name evidence="2" type="ORF">J2I46_04110</name>
</gene>
<keyword evidence="3" id="KW-1185">Reference proteome</keyword>
<protein>
    <submittedName>
        <fullName evidence="2">DUF4249 domain-containing protein</fullName>
    </submittedName>
</protein>
<evidence type="ECO:0000313" key="3">
    <source>
        <dbReference type="Proteomes" id="UP000664628"/>
    </source>
</evidence>
<dbReference type="Pfam" id="PF14054">
    <property type="entry name" value="DUF4249"/>
    <property type="match status" value="1"/>
</dbReference>
<keyword evidence="1" id="KW-0472">Membrane</keyword>
<evidence type="ECO:0000256" key="1">
    <source>
        <dbReference type="SAM" id="Phobius"/>
    </source>
</evidence>
<dbReference type="PROSITE" id="PS51257">
    <property type="entry name" value="PROKAR_LIPOPROTEIN"/>
    <property type="match status" value="1"/>
</dbReference>
<accession>A0ABS3JCM5</accession>
<keyword evidence="1" id="KW-0812">Transmembrane</keyword>
<comment type="caution">
    <text evidence="2">The sequence shown here is derived from an EMBL/GenBank/DDBJ whole genome shotgun (WGS) entry which is preliminary data.</text>
</comment>
<organism evidence="2 3">
    <name type="scientific">Fibrella forsythiae</name>
    <dbReference type="NCBI Taxonomy" id="2817061"/>
    <lineage>
        <taxon>Bacteria</taxon>
        <taxon>Pseudomonadati</taxon>
        <taxon>Bacteroidota</taxon>
        <taxon>Cytophagia</taxon>
        <taxon>Cytophagales</taxon>
        <taxon>Spirosomataceae</taxon>
        <taxon>Fibrella</taxon>
    </lineage>
</organism>
<reference evidence="2 3" key="1">
    <citation type="submission" date="2021-03" db="EMBL/GenBank/DDBJ databases">
        <title>Fibrella sp. HMF5405 genome sequencing and assembly.</title>
        <authorList>
            <person name="Kang H."/>
            <person name="Kim H."/>
            <person name="Bae S."/>
            <person name="Joh K."/>
        </authorList>
    </citation>
    <scope>NUCLEOTIDE SEQUENCE [LARGE SCALE GENOMIC DNA]</scope>
    <source>
        <strain evidence="2 3">HMF5405</strain>
    </source>
</reference>
<dbReference type="EMBL" id="JAFMYW010000001">
    <property type="protein sequence ID" value="MBO0947751.1"/>
    <property type="molecule type" value="Genomic_DNA"/>
</dbReference>
<proteinExistence type="predicted"/>
<feature type="transmembrane region" description="Helical" evidence="1">
    <location>
        <begin position="12"/>
        <end position="32"/>
    </location>
</feature>
<dbReference type="RefSeq" id="WP_207327654.1">
    <property type="nucleotide sequence ID" value="NZ_JAFMYW010000001.1"/>
</dbReference>
<evidence type="ECO:0000313" key="2">
    <source>
        <dbReference type="EMBL" id="MBO0947751.1"/>
    </source>
</evidence>
<sequence>MKRPPLSPLRTLARYIAFTLLYTWLIGCITPYQPELKSLDQPVLIVDGFITDQPGPYQVGLSYTADYTAKAVNLRATGAKVTVTDDTGAKQDFIEVAAGIYRTPTTYQGQAGRTYKLTITLADGKRYESTAEKLKAAPPIDKVYDEFSQKETASGLDSGFDVFIDTRDSPTPGDYYRWRWTNFEQIIYCGIKTQTVRGVTTETGQSCCQTCWDVITCTGPNCINTLSDEAINGNSISREPIMRVPFTSYGKYYLEIEQLSISREAYLFYKSVENLTVSNGGIFDAAPATVKGNIRSLTNAGEFVFGYFSVSGAQKVPYVVDRLTGKGSPAVKPAVIPPGPLDPCVACVESDYRTRIKPRWWPL</sequence>
<keyword evidence="1" id="KW-1133">Transmembrane helix</keyword>
<dbReference type="Proteomes" id="UP000664628">
    <property type="component" value="Unassembled WGS sequence"/>
</dbReference>